<dbReference type="Proteomes" id="UP000821845">
    <property type="component" value="Chromosome 1"/>
</dbReference>
<name>A0ACB7TCC2_HYAAI</name>
<dbReference type="EMBL" id="CM023481">
    <property type="protein sequence ID" value="KAH6944603.1"/>
    <property type="molecule type" value="Genomic_DNA"/>
</dbReference>
<evidence type="ECO:0000313" key="2">
    <source>
        <dbReference type="Proteomes" id="UP000821845"/>
    </source>
</evidence>
<sequence>MSTREAVAALVRLQITLSLLDIALQHAVHPDGISCAVRGGERAVGQTGGESGTSSRRNGRAPVLTRAADGGSRGGAWSIALGAKQRHGRPAHLPSPSELLPAADSTAAAACL</sequence>
<organism evidence="1 2">
    <name type="scientific">Hyalomma asiaticum</name>
    <name type="common">Tick</name>
    <dbReference type="NCBI Taxonomy" id="266040"/>
    <lineage>
        <taxon>Eukaryota</taxon>
        <taxon>Metazoa</taxon>
        <taxon>Ecdysozoa</taxon>
        <taxon>Arthropoda</taxon>
        <taxon>Chelicerata</taxon>
        <taxon>Arachnida</taxon>
        <taxon>Acari</taxon>
        <taxon>Parasitiformes</taxon>
        <taxon>Ixodida</taxon>
        <taxon>Ixodoidea</taxon>
        <taxon>Ixodidae</taxon>
        <taxon>Hyalomminae</taxon>
        <taxon>Hyalomma</taxon>
    </lineage>
</organism>
<proteinExistence type="predicted"/>
<accession>A0ACB7TCC2</accession>
<evidence type="ECO:0000313" key="1">
    <source>
        <dbReference type="EMBL" id="KAH6944603.1"/>
    </source>
</evidence>
<gene>
    <name evidence="1" type="ORF">HPB50_004244</name>
</gene>
<keyword evidence="2" id="KW-1185">Reference proteome</keyword>
<reference evidence="1" key="1">
    <citation type="submission" date="2020-05" db="EMBL/GenBank/DDBJ databases">
        <title>Large-scale comparative analyses of tick genomes elucidate their genetic diversity and vector capacities.</title>
        <authorList>
            <person name="Jia N."/>
            <person name="Wang J."/>
            <person name="Shi W."/>
            <person name="Du L."/>
            <person name="Sun Y."/>
            <person name="Zhan W."/>
            <person name="Jiang J."/>
            <person name="Wang Q."/>
            <person name="Zhang B."/>
            <person name="Ji P."/>
            <person name="Sakyi L.B."/>
            <person name="Cui X."/>
            <person name="Yuan T."/>
            <person name="Jiang B."/>
            <person name="Yang W."/>
            <person name="Lam T.T.-Y."/>
            <person name="Chang Q."/>
            <person name="Ding S."/>
            <person name="Wang X."/>
            <person name="Zhu J."/>
            <person name="Ruan X."/>
            <person name="Zhao L."/>
            <person name="Wei J."/>
            <person name="Que T."/>
            <person name="Du C."/>
            <person name="Cheng J."/>
            <person name="Dai P."/>
            <person name="Han X."/>
            <person name="Huang E."/>
            <person name="Gao Y."/>
            <person name="Liu J."/>
            <person name="Shao H."/>
            <person name="Ye R."/>
            <person name="Li L."/>
            <person name="Wei W."/>
            <person name="Wang X."/>
            <person name="Wang C."/>
            <person name="Yang T."/>
            <person name="Huo Q."/>
            <person name="Li W."/>
            <person name="Guo W."/>
            <person name="Chen H."/>
            <person name="Zhou L."/>
            <person name="Ni X."/>
            <person name="Tian J."/>
            <person name="Zhou Y."/>
            <person name="Sheng Y."/>
            <person name="Liu T."/>
            <person name="Pan Y."/>
            <person name="Xia L."/>
            <person name="Li J."/>
            <person name="Zhao F."/>
            <person name="Cao W."/>
        </authorList>
    </citation>
    <scope>NUCLEOTIDE SEQUENCE</scope>
    <source>
        <strain evidence="1">Hyas-2018</strain>
    </source>
</reference>
<protein>
    <submittedName>
        <fullName evidence="1">Uncharacterized protein</fullName>
    </submittedName>
</protein>
<comment type="caution">
    <text evidence="1">The sequence shown here is derived from an EMBL/GenBank/DDBJ whole genome shotgun (WGS) entry which is preliminary data.</text>
</comment>